<feature type="compositionally biased region" description="Basic and acidic residues" evidence="1">
    <location>
        <begin position="15"/>
        <end position="28"/>
    </location>
</feature>
<dbReference type="EMBL" id="JABANO010000679">
    <property type="protein sequence ID" value="KAF4759032.1"/>
    <property type="molecule type" value="Genomic_DNA"/>
</dbReference>
<evidence type="ECO:0000256" key="1">
    <source>
        <dbReference type="SAM" id="MobiDB-lite"/>
    </source>
</evidence>
<dbReference type="Proteomes" id="UP000553632">
    <property type="component" value="Unassembled WGS sequence"/>
</dbReference>
<comment type="caution">
    <text evidence="2">The sequence shown here is derived from an EMBL/GenBank/DDBJ whole genome shotgun (WGS) entry which is preliminary data.</text>
</comment>
<name>A0A7J6UP74_PEROL</name>
<feature type="region of interest" description="Disordered" evidence="1">
    <location>
        <begin position="162"/>
        <end position="209"/>
    </location>
</feature>
<reference evidence="2 3" key="1">
    <citation type="submission" date="2020-04" db="EMBL/GenBank/DDBJ databases">
        <title>Perkinsus olseni comparative genomics.</title>
        <authorList>
            <person name="Bogema D.R."/>
        </authorList>
    </citation>
    <scope>NUCLEOTIDE SEQUENCE [LARGE SCALE GENOMIC DNA]</scope>
    <source>
        <strain evidence="2 3">ATCC PRA-207</strain>
    </source>
</reference>
<evidence type="ECO:0000313" key="3">
    <source>
        <dbReference type="Proteomes" id="UP000553632"/>
    </source>
</evidence>
<feature type="compositionally biased region" description="Basic and acidic residues" evidence="1">
    <location>
        <begin position="58"/>
        <end position="104"/>
    </location>
</feature>
<dbReference type="AlphaFoldDB" id="A0A7J6UP74"/>
<keyword evidence="3" id="KW-1185">Reference proteome</keyword>
<proteinExistence type="predicted"/>
<feature type="compositionally biased region" description="Basic and acidic residues" evidence="1">
    <location>
        <begin position="126"/>
        <end position="137"/>
    </location>
</feature>
<protein>
    <submittedName>
        <fullName evidence="2">Uncharacterized protein</fullName>
    </submittedName>
</protein>
<sequence>MSLVGARRVHLKEVSKDGVEEARTRVKNAEPVGEAEDHDLTAEEISANCARALASLRGRRESERLEREAWETLRKTGPKLRESGNEASMMKEADTTKETRDSTKRASSSSSSIESGQGVWTPIRTSAEKEETEEAKRMRSMLQQQWHLLWMVDAMNQHRRAAEVEQDRAVSGEVHSSSTGEAEASPVGDGVEKTKHEGSKAEAEGESEEKIDTMEYALALATAAPEYAAAVANWWSELSPRWKKEIYDWPPGANT</sequence>
<gene>
    <name evidence="2" type="ORF">FOZ63_026856</name>
</gene>
<feature type="region of interest" description="Disordered" evidence="1">
    <location>
        <begin position="58"/>
        <end position="138"/>
    </location>
</feature>
<organism evidence="2 3">
    <name type="scientific">Perkinsus olseni</name>
    <name type="common">Perkinsus atlanticus</name>
    <dbReference type="NCBI Taxonomy" id="32597"/>
    <lineage>
        <taxon>Eukaryota</taxon>
        <taxon>Sar</taxon>
        <taxon>Alveolata</taxon>
        <taxon>Perkinsozoa</taxon>
        <taxon>Perkinsea</taxon>
        <taxon>Perkinsida</taxon>
        <taxon>Perkinsidae</taxon>
        <taxon>Perkinsus</taxon>
    </lineage>
</organism>
<evidence type="ECO:0000313" key="2">
    <source>
        <dbReference type="EMBL" id="KAF4759032.1"/>
    </source>
</evidence>
<feature type="compositionally biased region" description="Basic and acidic residues" evidence="1">
    <location>
        <begin position="190"/>
        <end position="209"/>
    </location>
</feature>
<feature type="region of interest" description="Disordered" evidence="1">
    <location>
        <begin position="15"/>
        <end position="43"/>
    </location>
</feature>
<accession>A0A7J6UP74</accession>